<evidence type="ECO:0000313" key="3">
    <source>
        <dbReference type="EMBL" id="THU61935.1"/>
    </source>
</evidence>
<comment type="caution">
    <text evidence="3">The sequence shown here is derived from an EMBL/GenBank/DDBJ whole genome shotgun (WGS) entry which is preliminary data.</text>
</comment>
<sequence length="433" mass="47133">MDQEEEGKVAPKAQQPQGISLHRVTELINLLISSSYSIRSFPAKWQLIRDKLEQRHSSLAAAAEGDNSATNSDLVGLLQAIKSTGSETLVLANRCNDESYGGGKLHLRSDLDVIASKLHLLMRRLEEIYASGILTSSRAIVISRPGVGATWEDMRFYVKDLISRLKIGDSEMRLRALSALNQVLCDDDKYVRILVAKVAQGVALLVSFLESRSEGVQEEAAEAISVIAGFDSHKVALVMAGAVAPLIRTLEMGSELAKERAAGALKKSTENSDNAWSVSAQGGVSTLLKICGDASSSRELIRSACGVLKRLSGVEEIRRFMVEEGAVSIFAELSRSKEEASQVQAIEFLTILACEDDAIKQKVMEEGVLGSLVQVLHPTSPHSSKAKEVALRAIENLCFSSPKFHELLDELRLPRPRSLLIKERRNIDSGVCA</sequence>
<keyword evidence="4" id="KW-1185">Reference proteome</keyword>
<dbReference type="InterPro" id="IPR000225">
    <property type="entry name" value="Armadillo"/>
</dbReference>
<dbReference type="AlphaFoldDB" id="A0A4S8JJG4"/>
<accession>A0A4S8JJG4</accession>
<dbReference type="InterPro" id="IPR016024">
    <property type="entry name" value="ARM-type_fold"/>
</dbReference>
<dbReference type="PROSITE" id="PS50176">
    <property type="entry name" value="ARM_REPEAT"/>
    <property type="match status" value="1"/>
</dbReference>
<dbReference type="Pfam" id="PF00514">
    <property type="entry name" value="Arm"/>
    <property type="match status" value="1"/>
</dbReference>
<proteinExistence type="predicted"/>
<gene>
    <name evidence="3" type="ORF">C4D60_Mb07t28480</name>
</gene>
<dbReference type="SMART" id="SM00185">
    <property type="entry name" value="ARM"/>
    <property type="match status" value="5"/>
</dbReference>
<dbReference type="EMBL" id="PYDT01000005">
    <property type="protein sequence ID" value="THU61935.1"/>
    <property type="molecule type" value="Genomic_DNA"/>
</dbReference>
<dbReference type="PANTHER" id="PTHR46043">
    <property type="entry name" value="ARM REPEAT SUPERFAMILY PROTEIN"/>
    <property type="match status" value="1"/>
</dbReference>
<evidence type="ECO:0000313" key="4">
    <source>
        <dbReference type="Proteomes" id="UP000317650"/>
    </source>
</evidence>
<name>A0A4S8JJG4_MUSBA</name>
<dbReference type="SUPFAM" id="SSF48371">
    <property type="entry name" value="ARM repeat"/>
    <property type="match status" value="1"/>
</dbReference>
<organism evidence="3 4">
    <name type="scientific">Musa balbisiana</name>
    <name type="common">Banana</name>
    <dbReference type="NCBI Taxonomy" id="52838"/>
    <lineage>
        <taxon>Eukaryota</taxon>
        <taxon>Viridiplantae</taxon>
        <taxon>Streptophyta</taxon>
        <taxon>Embryophyta</taxon>
        <taxon>Tracheophyta</taxon>
        <taxon>Spermatophyta</taxon>
        <taxon>Magnoliopsida</taxon>
        <taxon>Liliopsida</taxon>
        <taxon>Zingiberales</taxon>
        <taxon>Musaceae</taxon>
        <taxon>Musa</taxon>
    </lineage>
</organism>
<dbReference type="InterPro" id="IPR011989">
    <property type="entry name" value="ARM-like"/>
</dbReference>
<evidence type="ECO:0000259" key="2">
    <source>
        <dbReference type="Pfam" id="PF23005"/>
    </source>
</evidence>
<feature type="domain" description="DUF7032" evidence="2">
    <location>
        <begin position="23"/>
        <end position="133"/>
    </location>
</feature>
<feature type="repeat" description="ARM" evidence="1">
    <location>
        <begin position="282"/>
        <end position="326"/>
    </location>
</feature>
<dbReference type="Gene3D" id="1.25.10.10">
    <property type="entry name" value="Leucine-rich Repeat Variant"/>
    <property type="match status" value="1"/>
</dbReference>
<dbReference type="Proteomes" id="UP000317650">
    <property type="component" value="Chromosome 7"/>
</dbReference>
<protein>
    <recommendedName>
        <fullName evidence="2">DUF7032 domain-containing protein</fullName>
    </recommendedName>
</protein>
<dbReference type="Pfam" id="PF23005">
    <property type="entry name" value="DUF7032"/>
    <property type="match status" value="1"/>
</dbReference>
<dbReference type="PANTHER" id="PTHR46043:SF5">
    <property type="entry name" value="ARM REPEAT SUPERFAMILY PROTEIN"/>
    <property type="match status" value="1"/>
</dbReference>
<dbReference type="InterPro" id="IPR054296">
    <property type="entry name" value="DUF7032"/>
</dbReference>
<evidence type="ECO:0000256" key="1">
    <source>
        <dbReference type="PROSITE-ProRule" id="PRU00259"/>
    </source>
</evidence>
<reference evidence="3 4" key="1">
    <citation type="journal article" date="2019" name="Nat. Plants">
        <title>Genome sequencing of Musa balbisiana reveals subgenome evolution and function divergence in polyploid bananas.</title>
        <authorList>
            <person name="Yao X."/>
        </authorList>
    </citation>
    <scope>NUCLEOTIDE SEQUENCE [LARGE SCALE GENOMIC DNA]</scope>
    <source>
        <strain evidence="4">cv. DH-PKW</strain>
        <tissue evidence="3">Leaves</tissue>
    </source>
</reference>